<dbReference type="AlphaFoldDB" id="A0A934VFT8"/>
<accession>A0A934VFT8</accession>
<dbReference type="RefSeq" id="WP_200278790.1">
    <property type="nucleotide sequence ID" value="NZ_JAENII010000006.1"/>
</dbReference>
<evidence type="ECO:0008006" key="5">
    <source>
        <dbReference type="Google" id="ProtNLM"/>
    </source>
</evidence>
<name>A0A934VFT8_9BACT</name>
<protein>
    <recommendedName>
        <fullName evidence="5">PspA/IM30 family protein</fullName>
    </recommendedName>
</protein>
<keyword evidence="1" id="KW-0175">Coiled coil</keyword>
<evidence type="ECO:0000256" key="1">
    <source>
        <dbReference type="SAM" id="Coils"/>
    </source>
</evidence>
<organism evidence="3 4">
    <name type="scientific">Haloferula rosea</name>
    <dbReference type="NCBI Taxonomy" id="490093"/>
    <lineage>
        <taxon>Bacteria</taxon>
        <taxon>Pseudomonadati</taxon>
        <taxon>Verrucomicrobiota</taxon>
        <taxon>Verrucomicrobiia</taxon>
        <taxon>Verrucomicrobiales</taxon>
        <taxon>Verrucomicrobiaceae</taxon>
        <taxon>Haloferula</taxon>
    </lineage>
</organism>
<dbReference type="Proteomes" id="UP000658278">
    <property type="component" value="Unassembled WGS sequence"/>
</dbReference>
<evidence type="ECO:0000256" key="2">
    <source>
        <dbReference type="SAM" id="MobiDB-lite"/>
    </source>
</evidence>
<keyword evidence="4" id="KW-1185">Reference proteome</keyword>
<sequence>MGLLKAIGRFLTFKWLWAGGKVNKAAEETFTSSAEGVGMAFDIQKDKEIKDHAEFINAVSQLAANVESSKKRLEDSLEREEGAIKLRDAAKIQLAKVLKEKGLTRETAQNDPDVMKWQRAFIDYQAKVRTEDELQAQIEPELKDRQGRLDQLKTQLAKRQREIKALDDQKAQAIADFVDAKTTSALMDRLSGLEESSDRSAINTVTSRVAQMKQQAKIKSELEGASADSIETELESTLVEQAGLDLLDEMLAADTPEGAPKTTTQEDEGELKA</sequence>
<comment type="caution">
    <text evidence="3">The sequence shown here is derived from an EMBL/GenBank/DDBJ whole genome shotgun (WGS) entry which is preliminary data.</text>
</comment>
<gene>
    <name evidence="3" type="ORF">JIN81_09935</name>
</gene>
<feature type="coiled-coil region" evidence="1">
    <location>
        <begin position="142"/>
        <end position="176"/>
    </location>
</feature>
<evidence type="ECO:0000313" key="3">
    <source>
        <dbReference type="EMBL" id="MBK1827342.1"/>
    </source>
</evidence>
<proteinExistence type="predicted"/>
<reference evidence="3" key="1">
    <citation type="submission" date="2021-01" db="EMBL/GenBank/DDBJ databases">
        <title>Modified the classification status of verrucomicrobia.</title>
        <authorList>
            <person name="Feng X."/>
        </authorList>
    </citation>
    <scope>NUCLEOTIDE SEQUENCE</scope>
    <source>
        <strain evidence="3">KCTC 22201</strain>
    </source>
</reference>
<dbReference type="EMBL" id="JAENII010000006">
    <property type="protein sequence ID" value="MBK1827342.1"/>
    <property type="molecule type" value="Genomic_DNA"/>
</dbReference>
<feature type="region of interest" description="Disordered" evidence="2">
    <location>
        <begin position="250"/>
        <end position="273"/>
    </location>
</feature>
<evidence type="ECO:0000313" key="4">
    <source>
        <dbReference type="Proteomes" id="UP000658278"/>
    </source>
</evidence>